<keyword evidence="4" id="KW-0269">Exonuclease</keyword>
<comment type="caution">
    <text evidence="5">The sequence shown here is derived from an EMBL/GenBank/DDBJ whole genome shotgun (WGS) entry which is preliminary data.</text>
</comment>
<proteinExistence type="predicted"/>
<dbReference type="VEuPathDB" id="VectorBase:HLOH_040671"/>
<reference evidence="5 6" key="1">
    <citation type="journal article" date="2020" name="Cell">
        <title>Large-Scale Comparative Analyses of Tick Genomes Elucidate Their Genetic Diversity and Vector Capacities.</title>
        <authorList>
            <consortium name="Tick Genome and Microbiome Consortium (TIGMIC)"/>
            <person name="Jia N."/>
            <person name="Wang J."/>
            <person name="Shi W."/>
            <person name="Du L."/>
            <person name="Sun Y."/>
            <person name="Zhan W."/>
            <person name="Jiang J.F."/>
            <person name="Wang Q."/>
            <person name="Zhang B."/>
            <person name="Ji P."/>
            <person name="Bell-Sakyi L."/>
            <person name="Cui X.M."/>
            <person name="Yuan T.T."/>
            <person name="Jiang B.G."/>
            <person name="Yang W.F."/>
            <person name="Lam T.T."/>
            <person name="Chang Q.C."/>
            <person name="Ding S.J."/>
            <person name="Wang X.J."/>
            <person name="Zhu J.G."/>
            <person name="Ruan X.D."/>
            <person name="Zhao L."/>
            <person name="Wei J.T."/>
            <person name="Ye R.Z."/>
            <person name="Que T.C."/>
            <person name="Du C.H."/>
            <person name="Zhou Y.H."/>
            <person name="Cheng J.X."/>
            <person name="Dai P.F."/>
            <person name="Guo W.B."/>
            <person name="Han X.H."/>
            <person name="Huang E.J."/>
            <person name="Li L.F."/>
            <person name="Wei W."/>
            <person name="Gao Y.C."/>
            <person name="Liu J.Z."/>
            <person name="Shao H.Z."/>
            <person name="Wang X."/>
            <person name="Wang C.C."/>
            <person name="Yang T.C."/>
            <person name="Huo Q.B."/>
            <person name="Li W."/>
            <person name="Chen H.Y."/>
            <person name="Chen S.E."/>
            <person name="Zhou L.G."/>
            <person name="Ni X.B."/>
            <person name="Tian J.H."/>
            <person name="Sheng Y."/>
            <person name="Liu T."/>
            <person name="Pan Y.S."/>
            <person name="Xia L.Y."/>
            <person name="Li J."/>
            <person name="Zhao F."/>
            <person name="Cao W.C."/>
        </authorList>
    </citation>
    <scope>NUCLEOTIDE SEQUENCE [LARGE SCALE GENOMIC DNA]</scope>
    <source>
        <strain evidence="5">HaeL-2018</strain>
    </source>
</reference>
<keyword evidence="2" id="KW-0255">Endonuclease</keyword>
<dbReference type="EMBL" id="JABSTR010000009">
    <property type="protein sequence ID" value="KAH9379013.1"/>
    <property type="molecule type" value="Genomic_DNA"/>
</dbReference>
<evidence type="ECO:0000256" key="1">
    <source>
        <dbReference type="ARBA" id="ARBA00022722"/>
    </source>
</evidence>
<dbReference type="GO" id="GO:0004519">
    <property type="term" value="F:endonuclease activity"/>
    <property type="evidence" value="ECO:0007669"/>
    <property type="project" value="UniProtKB-KW"/>
</dbReference>
<dbReference type="Proteomes" id="UP000821853">
    <property type="component" value="Unassembled WGS sequence"/>
</dbReference>
<dbReference type="InterPro" id="IPR034720">
    <property type="entry name" value="Viral_alk_exo"/>
</dbReference>
<accession>A0A9J6GU32</accession>
<keyword evidence="1" id="KW-0540">Nuclease</keyword>
<dbReference type="Pfam" id="PF01771">
    <property type="entry name" value="Viral_alk_exo"/>
    <property type="match status" value="1"/>
</dbReference>
<protein>
    <submittedName>
        <fullName evidence="5">Uncharacterized protein</fullName>
    </submittedName>
</protein>
<evidence type="ECO:0000313" key="6">
    <source>
        <dbReference type="Proteomes" id="UP000821853"/>
    </source>
</evidence>
<dbReference type="OrthoDB" id="10418551at2759"/>
<evidence type="ECO:0000256" key="3">
    <source>
        <dbReference type="ARBA" id="ARBA00022801"/>
    </source>
</evidence>
<dbReference type="GO" id="GO:0004527">
    <property type="term" value="F:exonuclease activity"/>
    <property type="evidence" value="ECO:0007669"/>
    <property type="project" value="UniProtKB-KW"/>
</dbReference>
<dbReference type="PANTHER" id="PTHR47526">
    <property type="entry name" value="ATP-DEPENDENT DNA HELICASE"/>
    <property type="match status" value="1"/>
</dbReference>
<gene>
    <name evidence="5" type="ORF">HPB48_022287</name>
</gene>
<evidence type="ECO:0000256" key="2">
    <source>
        <dbReference type="ARBA" id="ARBA00022759"/>
    </source>
</evidence>
<evidence type="ECO:0000313" key="5">
    <source>
        <dbReference type="EMBL" id="KAH9379013.1"/>
    </source>
</evidence>
<keyword evidence="3" id="KW-0378">Hydrolase</keyword>
<sequence>MLSEYARKLPASVRSRYEEKVLMCEGKDPLSLSVDETVTDTSAYLKVEECDVKDYLVGKTSFITRAVQGAQVTGITQLFDKWMGSRTATESPSKQRRCRDWQESYIPTAAKYKSALLCTLFNDCAAPSWQEDSEECDKLERGIRVEQEVLHLIEEETRAQSSCRKWFLFRAGRVAASCAKAACSASIEDP</sequence>
<name>A0A9J6GU32_HAELO</name>
<dbReference type="AlphaFoldDB" id="A0A9J6GU32"/>
<keyword evidence="6" id="KW-1185">Reference proteome</keyword>
<organism evidence="5 6">
    <name type="scientific">Haemaphysalis longicornis</name>
    <name type="common">Bush tick</name>
    <dbReference type="NCBI Taxonomy" id="44386"/>
    <lineage>
        <taxon>Eukaryota</taxon>
        <taxon>Metazoa</taxon>
        <taxon>Ecdysozoa</taxon>
        <taxon>Arthropoda</taxon>
        <taxon>Chelicerata</taxon>
        <taxon>Arachnida</taxon>
        <taxon>Acari</taxon>
        <taxon>Parasitiformes</taxon>
        <taxon>Ixodida</taxon>
        <taxon>Ixodoidea</taxon>
        <taxon>Ixodidae</taxon>
        <taxon>Haemaphysalinae</taxon>
        <taxon>Haemaphysalis</taxon>
    </lineage>
</organism>
<evidence type="ECO:0000256" key="4">
    <source>
        <dbReference type="ARBA" id="ARBA00022839"/>
    </source>
</evidence>
<dbReference type="PANTHER" id="PTHR47526:SF3">
    <property type="entry name" value="PHD-TYPE DOMAIN-CONTAINING PROTEIN"/>
    <property type="match status" value="1"/>
</dbReference>